<feature type="transmembrane region" description="Helical" evidence="1">
    <location>
        <begin position="119"/>
        <end position="138"/>
    </location>
</feature>
<dbReference type="Proteomes" id="UP001596067">
    <property type="component" value="Unassembled WGS sequence"/>
</dbReference>
<keyword evidence="1" id="KW-0472">Membrane</keyword>
<keyword evidence="1" id="KW-1133">Transmembrane helix</keyword>
<dbReference type="Pfam" id="PF19608">
    <property type="entry name" value="DUF6113"/>
    <property type="match status" value="1"/>
</dbReference>
<reference evidence="3" key="1">
    <citation type="journal article" date="2019" name="Int. J. Syst. Evol. Microbiol.">
        <title>The Global Catalogue of Microorganisms (GCM) 10K type strain sequencing project: providing services to taxonomists for standard genome sequencing and annotation.</title>
        <authorList>
            <consortium name="The Broad Institute Genomics Platform"/>
            <consortium name="The Broad Institute Genome Sequencing Center for Infectious Disease"/>
            <person name="Wu L."/>
            <person name="Ma J."/>
        </authorList>
    </citation>
    <scope>NUCLEOTIDE SEQUENCE [LARGE SCALE GENOMIC DNA]</scope>
    <source>
        <strain evidence="3">CGMCC 4.1469</strain>
    </source>
</reference>
<feature type="transmembrane region" description="Helical" evidence="1">
    <location>
        <begin position="63"/>
        <end position="81"/>
    </location>
</feature>
<dbReference type="EMBL" id="JBHSOD010000013">
    <property type="protein sequence ID" value="MFC5885955.1"/>
    <property type="molecule type" value="Genomic_DNA"/>
</dbReference>
<evidence type="ECO:0000256" key="1">
    <source>
        <dbReference type="SAM" id="Phobius"/>
    </source>
</evidence>
<gene>
    <name evidence="2" type="ORF">ACFP0N_13345</name>
</gene>
<evidence type="ECO:0000313" key="2">
    <source>
        <dbReference type="EMBL" id="MFC5885955.1"/>
    </source>
</evidence>
<protein>
    <submittedName>
        <fullName evidence="2">DUF6113 family protein</fullName>
    </submittedName>
</protein>
<proteinExistence type="predicted"/>
<feature type="transmembrane region" description="Helical" evidence="1">
    <location>
        <begin position="37"/>
        <end position="57"/>
    </location>
</feature>
<sequence length="153" mass="16168">MTEPADARPPRRSIPAAVLGTRDERLKESQPPRAGRIAAYVLFFLLGFAVSVCGAFVQALWPPVGVLLALAATGATFYAGLRITGTRLGAAAPAAGWFLALLLLMVPRPEGDNVLWTNATSLSWLFVGSILGVICATLPTRTSWFPGVPGPPR</sequence>
<dbReference type="RefSeq" id="WP_313765388.1">
    <property type="nucleotide sequence ID" value="NZ_BAAAVH010000002.1"/>
</dbReference>
<keyword evidence="1" id="KW-0812">Transmembrane</keyword>
<comment type="caution">
    <text evidence="2">The sequence shown here is derived from an EMBL/GenBank/DDBJ whole genome shotgun (WGS) entry which is preliminary data.</text>
</comment>
<accession>A0ABW1EWH1</accession>
<organism evidence="2 3">
    <name type="scientific">Kitasatospora aburaviensis</name>
    <dbReference type="NCBI Taxonomy" id="67265"/>
    <lineage>
        <taxon>Bacteria</taxon>
        <taxon>Bacillati</taxon>
        <taxon>Actinomycetota</taxon>
        <taxon>Actinomycetes</taxon>
        <taxon>Kitasatosporales</taxon>
        <taxon>Streptomycetaceae</taxon>
        <taxon>Kitasatospora</taxon>
    </lineage>
</organism>
<dbReference type="InterPro" id="IPR046095">
    <property type="entry name" value="DUF6113"/>
</dbReference>
<evidence type="ECO:0000313" key="3">
    <source>
        <dbReference type="Proteomes" id="UP001596067"/>
    </source>
</evidence>
<feature type="transmembrane region" description="Helical" evidence="1">
    <location>
        <begin position="88"/>
        <end position="107"/>
    </location>
</feature>
<name>A0ABW1EWH1_9ACTN</name>
<keyword evidence="3" id="KW-1185">Reference proteome</keyword>